<comment type="caution">
    <text evidence="3">The sequence shown here is derived from an EMBL/GenBank/DDBJ whole genome shotgun (WGS) entry which is preliminary data.</text>
</comment>
<proteinExistence type="predicted"/>
<reference evidence="4" key="2">
    <citation type="journal article" date="2021" name="Sci. Data">
        <title>Chromosome-scale genome sequencing, assembly and annotation of six genomes from subfamily Leishmaniinae.</title>
        <authorList>
            <person name="Almutairi H."/>
            <person name="Urbaniak M.D."/>
            <person name="Bates M.D."/>
            <person name="Jariyapan N."/>
            <person name="Kwakye-Nuako G."/>
            <person name="Thomaz Soccol V."/>
            <person name="Al-Salem W.S."/>
            <person name="Dillon R.J."/>
            <person name="Bates P.A."/>
            <person name="Gatherer D."/>
        </authorList>
    </citation>
    <scope>NUCLEOTIDE SEQUENCE [LARGE SCALE GENOMIC DNA]</scope>
</reference>
<accession>A0A836GFA1</accession>
<evidence type="ECO:0000256" key="1">
    <source>
        <dbReference type="SAM" id="Coils"/>
    </source>
</evidence>
<evidence type="ECO:0000313" key="4">
    <source>
        <dbReference type="Proteomes" id="UP000674143"/>
    </source>
</evidence>
<evidence type="ECO:0000256" key="2">
    <source>
        <dbReference type="SAM" id="MobiDB-lite"/>
    </source>
</evidence>
<feature type="coiled-coil region" evidence="1">
    <location>
        <begin position="171"/>
        <end position="267"/>
    </location>
</feature>
<dbReference type="AlphaFoldDB" id="A0A836GFA1"/>
<dbReference type="SMR" id="A0A836GFA1"/>
<dbReference type="RefSeq" id="XP_067059287.1">
    <property type="nucleotide sequence ID" value="XM_067203596.1"/>
</dbReference>
<reference evidence="4" key="1">
    <citation type="journal article" date="2021" name="Microbiol. Resour. Announc.">
        <title>LGAAP: Leishmaniinae Genome Assembly and Annotation Pipeline.</title>
        <authorList>
            <person name="Almutairi H."/>
            <person name="Urbaniak M.D."/>
            <person name="Bates M.D."/>
            <person name="Jariyapan N."/>
            <person name="Kwakye-Nuako G."/>
            <person name="Thomaz-Soccol V."/>
            <person name="Al-Salem W.S."/>
            <person name="Dillon R.J."/>
            <person name="Bates P.A."/>
            <person name="Gatherer D."/>
        </authorList>
    </citation>
    <scope>NUCLEOTIDE SEQUENCE [LARGE SCALE GENOMIC DNA]</scope>
</reference>
<dbReference type="Proteomes" id="UP000674143">
    <property type="component" value="Unassembled WGS sequence"/>
</dbReference>
<dbReference type="KEGG" id="loi:92357530"/>
<keyword evidence="4" id="KW-1185">Reference proteome</keyword>
<gene>
    <name evidence="3" type="ORF">LSCM4_01547</name>
</gene>
<feature type="region of interest" description="Disordered" evidence="2">
    <location>
        <begin position="680"/>
        <end position="746"/>
    </location>
</feature>
<keyword evidence="1" id="KW-0175">Coiled coil</keyword>
<evidence type="ECO:0000313" key="3">
    <source>
        <dbReference type="EMBL" id="KAG5466397.1"/>
    </source>
</evidence>
<dbReference type="GeneID" id="92357530"/>
<organism evidence="3 4">
    <name type="scientific">Leishmania orientalis</name>
    <dbReference type="NCBI Taxonomy" id="2249476"/>
    <lineage>
        <taxon>Eukaryota</taxon>
        <taxon>Discoba</taxon>
        <taxon>Euglenozoa</taxon>
        <taxon>Kinetoplastea</taxon>
        <taxon>Metakinetoplastina</taxon>
        <taxon>Trypanosomatida</taxon>
        <taxon>Trypanosomatidae</taxon>
        <taxon>Leishmaniinae</taxon>
        <taxon>Leishmania</taxon>
    </lineage>
</organism>
<sequence length="746" mass="80509">MSYYIKARREDEHFTARLEEVNKELDGLLLKTSRARHELDRTATEVRMGVPLHVYPRDVSCWVDLSHSTSAGDPLGQPQVRGGLTHNVAPVELSPWARSHLSSLVAPLVEAQMQQQLRILRDSIEELRARQGKVEKAATDATEQAGVHHEDMCAAFAVAQEATKRDMKEHQQAVKRQISACDEELQRLREDVLAMKRQSVSIGDRQEQQMSEALRRQQAHVQATLETLEHELRRWQQMTSRSVQKEMQELQERHRTLENRVAQAEVMLRNTADMAVHCTEEVGRLMEEAVVRSSEVRVCRRDVNRLEMLVQCSSMQTAMLAGEAGSSNAVDNNTSPHAVPVVNRLIQEVARLSDCLHTVMGRVDCLDRHARQLEMAVARGTSVSCGQSTHHGSVRGVDEESSYGRSFASTCRPSCSHLSNATGLRGHRASAGFAGAPSSSVCNDSVDATPIRSGAAENKFSTTSIAFVSAAQRVGVGGAPDGGHPGTTCSTVQMPRTHLMPTSPPSTIYRPTTPHLGSSMRFEDDADDFPLAPVMIGCASSAPSVEDDGVILCSGASGTDAQRPPQHCVPPLVVAVQTAESDTHSGIVADPTATKSAARAIPLPDDVVNPSPMVRKGAAYSLADQRDASSCSASSMLSAGGVDAAYVAKNPSLFLKESEAAAVAEEGALKKQSVVYHKERPAVATPGSPADSYVSDTPAAHPNASKVSAASVLRRNPREAAQYTPAQASDSESERDNQVIARSALD</sequence>
<protein>
    <submittedName>
        <fullName evidence="3">Uncharacterized protein</fullName>
    </submittedName>
</protein>
<feature type="coiled-coil region" evidence="1">
    <location>
        <begin position="110"/>
        <end position="144"/>
    </location>
</feature>
<dbReference type="EMBL" id="JAFHLR010000035">
    <property type="protein sequence ID" value="KAG5466397.1"/>
    <property type="molecule type" value="Genomic_DNA"/>
</dbReference>
<name>A0A836GFA1_9TRYP</name>